<keyword evidence="5" id="KW-0539">Nucleus</keyword>
<evidence type="ECO:0008006" key="8">
    <source>
        <dbReference type="Google" id="ProtNLM"/>
    </source>
</evidence>
<evidence type="ECO:0000313" key="6">
    <source>
        <dbReference type="EMBL" id="KAF1975181.1"/>
    </source>
</evidence>
<dbReference type="SUPFAM" id="SSF53098">
    <property type="entry name" value="Ribonuclease H-like"/>
    <property type="match status" value="1"/>
</dbReference>
<keyword evidence="2" id="KW-0479">Metal-binding</keyword>
<evidence type="ECO:0000256" key="2">
    <source>
        <dbReference type="ARBA" id="ARBA00022723"/>
    </source>
</evidence>
<keyword evidence="3" id="KW-0863">Zinc-finger</keyword>
<evidence type="ECO:0000256" key="3">
    <source>
        <dbReference type="ARBA" id="ARBA00022771"/>
    </source>
</evidence>
<proteinExistence type="predicted"/>
<dbReference type="OrthoDB" id="3810195at2759"/>
<dbReference type="AlphaFoldDB" id="A0A6A5VDJ6"/>
<dbReference type="PANTHER" id="PTHR46481">
    <property type="entry name" value="ZINC FINGER BED DOMAIN-CONTAINING PROTEIN 4"/>
    <property type="match status" value="1"/>
</dbReference>
<dbReference type="EMBL" id="ML976671">
    <property type="protein sequence ID" value="KAF1975181.1"/>
    <property type="molecule type" value="Genomic_DNA"/>
</dbReference>
<name>A0A6A5VDJ6_9PLEO</name>
<evidence type="ECO:0000313" key="7">
    <source>
        <dbReference type="Proteomes" id="UP000800036"/>
    </source>
</evidence>
<keyword evidence="4" id="KW-0862">Zinc</keyword>
<dbReference type="GO" id="GO:0005634">
    <property type="term" value="C:nucleus"/>
    <property type="evidence" value="ECO:0007669"/>
    <property type="project" value="UniProtKB-SubCell"/>
</dbReference>
<dbReference type="Proteomes" id="UP000800036">
    <property type="component" value="Unassembled WGS sequence"/>
</dbReference>
<comment type="subcellular location">
    <subcellularLocation>
        <location evidence="1">Nucleus</location>
    </subcellularLocation>
</comment>
<evidence type="ECO:0000256" key="1">
    <source>
        <dbReference type="ARBA" id="ARBA00004123"/>
    </source>
</evidence>
<dbReference type="PANTHER" id="PTHR46481:SF10">
    <property type="entry name" value="ZINC FINGER BED DOMAIN-CONTAINING PROTEIN 39"/>
    <property type="match status" value="1"/>
</dbReference>
<dbReference type="GO" id="GO:0008270">
    <property type="term" value="F:zinc ion binding"/>
    <property type="evidence" value="ECO:0007669"/>
    <property type="project" value="UniProtKB-KW"/>
</dbReference>
<evidence type="ECO:0000256" key="5">
    <source>
        <dbReference type="ARBA" id="ARBA00023242"/>
    </source>
</evidence>
<dbReference type="InterPro" id="IPR052035">
    <property type="entry name" value="ZnF_BED_domain_contain"/>
</dbReference>
<protein>
    <recommendedName>
        <fullName evidence="8">DUF659 domain-containing protein</fullName>
    </recommendedName>
</protein>
<dbReference type="InterPro" id="IPR012337">
    <property type="entry name" value="RNaseH-like_sf"/>
</dbReference>
<keyword evidence="7" id="KW-1185">Reference proteome</keyword>
<organism evidence="6 7">
    <name type="scientific">Bimuria novae-zelandiae CBS 107.79</name>
    <dbReference type="NCBI Taxonomy" id="1447943"/>
    <lineage>
        <taxon>Eukaryota</taxon>
        <taxon>Fungi</taxon>
        <taxon>Dikarya</taxon>
        <taxon>Ascomycota</taxon>
        <taxon>Pezizomycotina</taxon>
        <taxon>Dothideomycetes</taxon>
        <taxon>Pleosporomycetidae</taxon>
        <taxon>Pleosporales</taxon>
        <taxon>Massarineae</taxon>
        <taxon>Didymosphaeriaceae</taxon>
        <taxon>Bimuria</taxon>
    </lineage>
</organism>
<accession>A0A6A5VDJ6</accession>
<gene>
    <name evidence="6" type="ORF">BU23DRAFT_634235</name>
</gene>
<reference evidence="6" key="1">
    <citation type="journal article" date="2020" name="Stud. Mycol.">
        <title>101 Dothideomycetes genomes: a test case for predicting lifestyles and emergence of pathogens.</title>
        <authorList>
            <person name="Haridas S."/>
            <person name="Albert R."/>
            <person name="Binder M."/>
            <person name="Bloem J."/>
            <person name="Labutti K."/>
            <person name="Salamov A."/>
            <person name="Andreopoulos B."/>
            <person name="Baker S."/>
            <person name="Barry K."/>
            <person name="Bills G."/>
            <person name="Bluhm B."/>
            <person name="Cannon C."/>
            <person name="Castanera R."/>
            <person name="Culley D."/>
            <person name="Daum C."/>
            <person name="Ezra D."/>
            <person name="Gonzalez J."/>
            <person name="Henrissat B."/>
            <person name="Kuo A."/>
            <person name="Liang C."/>
            <person name="Lipzen A."/>
            <person name="Lutzoni F."/>
            <person name="Magnuson J."/>
            <person name="Mondo S."/>
            <person name="Nolan M."/>
            <person name="Ohm R."/>
            <person name="Pangilinan J."/>
            <person name="Park H.-J."/>
            <person name="Ramirez L."/>
            <person name="Alfaro M."/>
            <person name="Sun H."/>
            <person name="Tritt A."/>
            <person name="Yoshinaga Y."/>
            <person name="Zwiers L.-H."/>
            <person name="Turgeon B."/>
            <person name="Goodwin S."/>
            <person name="Spatafora J."/>
            <person name="Crous P."/>
            <person name="Grigoriev I."/>
        </authorList>
    </citation>
    <scope>NUCLEOTIDE SEQUENCE</scope>
    <source>
        <strain evidence="6">CBS 107.79</strain>
    </source>
</reference>
<evidence type="ECO:0000256" key="4">
    <source>
        <dbReference type="ARBA" id="ARBA00022833"/>
    </source>
</evidence>
<sequence>MAKCPKLPREKYELYKVENPAFRRFLNFLRLPYTPPGHKAIATTLLDSVYGQTKRDMKAVLEKARRQIALRYNAKNLAKGILEVAKDVGKLSITTICLDNASNIKAAQGLLTRAVPNYLILECASYIVNLYVANFFKIGDFRVIFNAVKNVSKFFRRSSLLIGMLDEATRPQVRRKALQLLGNTRWQGKFNSVDLVLENRDWILSVVQNLIAASIMTQQTQKQRFYKVVAIVSDLYASFIYLLTSVTLHTTLPREDVQNTLRNRFQQVHHPLGTISYICDPLARRELPVAVTDKMQMEVGEYIAQQYPPTQGNTRHAAALYKELMDVLHRRGAFEKCGTDLSWQSFEDYTDPAEWWRIQRCTDELKELAIYALSINPITRAAKRN</sequence>